<name>A0A5C6V8N9_9FLAO</name>
<evidence type="ECO:0000256" key="5">
    <source>
        <dbReference type="ARBA" id="ARBA00048539"/>
    </source>
</evidence>
<dbReference type="EMBL" id="VORB01000003">
    <property type="protein sequence ID" value="TXC81772.1"/>
    <property type="molecule type" value="Genomic_DNA"/>
</dbReference>
<accession>A0A5C6V8N9</accession>
<sequence>MDNWLQRVKSRIEYNVAETDKLLLALSGGADSIALFHVLRQFGVQFSVAHINYNLRGEDAKMDADFAERLAHQHQIEFFKKEVFPGEESKNDLQSWARNIRYQFFDQLIREQDFTLLALGHHKNDQIEQFFLKSMRPSSVFSLGGMKILDGNRFRPLLDVNKDDIKSWLLANKWEWREDKTNKKTDYKRNWWRLKGIPHIQTQYPDLEQRLSTLQEKMQQVEQAMTFALRALITPFITQLFREVTQFDLKAFKREHNSKELFSYWLQEKGFSVDTIERLWGFDSEDFESKMFKGSQDLDAEFKGGVLYLFKPSNTSGPNYNVQSIEDLQKLDRIKAVSLVKEEADAKLEGHKSFILPIKEHAFPISIQPTDEGDKIAVFGLGGKKKTAKELFKDARMPQCIRKYFYTWKNKSGVLFIENLRTSELTRWSGGQVQHYKIELN</sequence>
<protein>
    <recommendedName>
        <fullName evidence="6">tRNA(Ile)-lysidine synthase</fullName>
        <ecNumber evidence="6">6.3.4.19</ecNumber>
    </recommendedName>
    <alternativeName>
        <fullName evidence="6">tRNA(Ile)-2-lysyl-cytidine synthase</fullName>
    </alternativeName>
    <alternativeName>
        <fullName evidence="6">tRNA(Ile)-lysidine synthetase</fullName>
    </alternativeName>
</protein>
<keyword evidence="7" id="KW-0175">Coiled coil</keyword>
<keyword evidence="10" id="KW-1185">Reference proteome</keyword>
<reference evidence="9 10" key="1">
    <citation type="submission" date="2019-08" db="EMBL/GenBank/DDBJ databases">
        <title>Genome of Luteibaculum oceani JCM 18817.</title>
        <authorList>
            <person name="Bowman J.P."/>
        </authorList>
    </citation>
    <scope>NUCLEOTIDE SEQUENCE [LARGE SCALE GENOMIC DNA]</scope>
    <source>
        <strain evidence="9 10">JCM 18817</strain>
    </source>
</reference>
<feature type="domain" description="tRNA(Ile)-lysidine/2-thiocytidine synthase N-terminal" evidence="8">
    <location>
        <begin position="21"/>
        <end position="193"/>
    </location>
</feature>
<organism evidence="9 10">
    <name type="scientific">Luteibaculum oceani</name>
    <dbReference type="NCBI Taxonomy" id="1294296"/>
    <lineage>
        <taxon>Bacteria</taxon>
        <taxon>Pseudomonadati</taxon>
        <taxon>Bacteroidota</taxon>
        <taxon>Flavobacteriia</taxon>
        <taxon>Flavobacteriales</taxon>
        <taxon>Luteibaculaceae</taxon>
        <taxon>Luteibaculum</taxon>
    </lineage>
</organism>
<dbReference type="Proteomes" id="UP000321168">
    <property type="component" value="Unassembled WGS sequence"/>
</dbReference>
<dbReference type="GO" id="GO:0005737">
    <property type="term" value="C:cytoplasm"/>
    <property type="evidence" value="ECO:0007669"/>
    <property type="project" value="UniProtKB-SubCell"/>
</dbReference>
<dbReference type="GO" id="GO:0006400">
    <property type="term" value="P:tRNA modification"/>
    <property type="evidence" value="ECO:0007669"/>
    <property type="project" value="UniProtKB-UniRule"/>
</dbReference>
<keyword evidence="4 6" id="KW-0067">ATP-binding</keyword>
<evidence type="ECO:0000256" key="3">
    <source>
        <dbReference type="ARBA" id="ARBA00022741"/>
    </source>
</evidence>
<proteinExistence type="inferred from homology"/>
<dbReference type="GO" id="GO:0032267">
    <property type="term" value="F:tRNA(Ile)-lysidine synthase activity"/>
    <property type="evidence" value="ECO:0007669"/>
    <property type="project" value="UniProtKB-EC"/>
</dbReference>
<evidence type="ECO:0000259" key="8">
    <source>
        <dbReference type="Pfam" id="PF01171"/>
    </source>
</evidence>
<comment type="similarity">
    <text evidence="6">Belongs to the tRNA(Ile)-lysidine synthase family.</text>
</comment>
<dbReference type="Gene3D" id="3.40.50.620">
    <property type="entry name" value="HUPs"/>
    <property type="match status" value="1"/>
</dbReference>
<dbReference type="NCBIfam" id="TIGR02432">
    <property type="entry name" value="lysidine_TilS_N"/>
    <property type="match status" value="1"/>
</dbReference>
<dbReference type="HAMAP" id="MF_01161">
    <property type="entry name" value="tRNA_Ile_lys_synt"/>
    <property type="match status" value="1"/>
</dbReference>
<comment type="domain">
    <text evidence="6">The N-terminal region contains the highly conserved SGGXDS motif, predicted to be a P-loop motif involved in ATP binding.</text>
</comment>
<comment type="catalytic activity">
    <reaction evidence="5 6">
        <text>cytidine(34) in tRNA(Ile2) + L-lysine + ATP = lysidine(34) in tRNA(Ile2) + AMP + diphosphate + H(+)</text>
        <dbReference type="Rhea" id="RHEA:43744"/>
        <dbReference type="Rhea" id="RHEA-COMP:10625"/>
        <dbReference type="Rhea" id="RHEA-COMP:10670"/>
        <dbReference type="ChEBI" id="CHEBI:15378"/>
        <dbReference type="ChEBI" id="CHEBI:30616"/>
        <dbReference type="ChEBI" id="CHEBI:32551"/>
        <dbReference type="ChEBI" id="CHEBI:33019"/>
        <dbReference type="ChEBI" id="CHEBI:82748"/>
        <dbReference type="ChEBI" id="CHEBI:83665"/>
        <dbReference type="ChEBI" id="CHEBI:456215"/>
        <dbReference type="EC" id="6.3.4.19"/>
    </reaction>
</comment>
<dbReference type="InterPro" id="IPR014729">
    <property type="entry name" value="Rossmann-like_a/b/a_fold"/>
</dbReference>
<dbReference type="GO" id="GO:0005524">
    <property type="term" value="F:ATP binding"/>
    <property type="evidence" value="ECO:0007669"/>
    <property type="project" value="UniProtKB-UniRule"/>
</dbReference>
<evidence type="ECO:0000256" key="1">
    <source>
        <dbReference type="ARBA" id="ARBA00022598"/>
    </source>
</evidence>
<evidence type="ECO:0000256" key="7">
    <source>
        <dbReference type="SAM" id="Coils"/>
    </source>
</evidence>
<gene>
    <name evidence="6 9" type="primary">tilS</name>
    <name evidence="9" type="ORF">FRX97_04445</name>
</gene>
<comment type="function">
    <text evidence="6">Ligates lysine onto the cytidine present at position 34 of the AUA codon-specific tRNA(Ile) that contains the anticodon CAU, in an ATP-dependent manner. Cytidine is converted to lysidine, thus changing the amino acid specificity of the tRNA from methionine to isoleucine.</text>
</comment>
<dbReference type="InterPro" id="IPR012795">
    <property type="entry name" value="tRNA_Ile_lys_synt_N"/>
</dbReference>
<dbReference type="EC" id="6.3.4.19" evidence="6"/>
<evidence type="ECO:0000313" key="10">
    <source>
        <dbReference type="Proteomes" id="UP000321168"/>
    </source>
</evidence>
<dbReference type="PANTHER" id="PTHR43033">
    <property type="entry name" value="TRNA(ILE)-LYSIDINE SYNTHASE-RELATED"/>
    <property type="match status" value="1"/>
</dbReference>
<comment type="subcellular location">
    <subcellularLocation>
        <location evidence="6">Cytoplasm</location>
    </subcellularLocation>
</comment>
<dbReference type="SUPFAM" id="SSF52402">
    <property type="entry name" value="Adenine nucleotide alpha hydrolases-like"/>
    <property type="match status" value="1"/>
</dbReference>
<dbReference type="PANTHER" id="PTHR43033:SF1">
    <property type="entry name" value="TRNA(ILE)-LYSIDINE SYNTHASE-RELATED"/>
    <property type="match status" value="1"/>
</dbReference>
<comment type="caution">
    <text evidence="9">The sequence shown here is derived from an EMBL/GenBank/DDBJ whole genome shotgun (WGS) entry which is preliminary data.</text>
</comment>
<evidence type="ECO:0000313" key="9">
    <source>
        <dbReference type="EMBL" id="TXC81772.1"/>
    </source>
</evidence>
<evidence type="ECO:0000256" key="6">
    <source>
        <dbReference type="HAMAP-Rule" id="MF_01161"/>
    </source>
</evidence>
<feature type="coiled-coil region" evidence="7">
    <location>
        <begin position="204"/>
        <end position="231"/>
    </location>
</feature>
<keyword evidence="1 6" id="KW-0436">Ligase</keyword>
<dbReference type="RefSeq" id="WP_147013805.1">
    <property type="nucleotide sequence ID" value="NZ_VORB01000003.1"/>
</dbReference>
<dbReference type="OrthoDB" id="9807403at2"/>
<evidence type="ECO:0000256" key="2">
    <source>
        <dbReference type="ARBA" id="ARBA00022694"/>
    </source>
</evidence>
<dbReference type="Pfam" id="PF01171">
    <property type="entry name" value="ATP_bind_3"/>
    <property type="match status" value="1"/>
</dbReference>
<keyword evidence="6" id="KW-0963">Cytoplasm</keyword>
<dbReference type="AlphaFoldDB" id="A0A5C6V8N9"/>
<feature type="binding site" evidence="6">
    <location>
        <begin position="27"/>
        <end position="32"/>
    </location>
    <ligand>
        <name>ATP</name>
        <dbReference type="ChEBI" id="CHEBI:30616"/>
    </ligand>
</feature>
<dbReference type="InterPro" id="IPR012094">
    <property type="entry name" value="tRNA_Ile_lys_synt"/>
</dbReference>
<dbReference type="InterPro" id="IPR011063">
    <property type="entry name" value="TilS/TtcA_N"/>
</dbReference>
<keyword evidence="2 6" id="KW-0819">tRNA processing</keyword>
<dbReference type="CDD" id="cd01992">
    <property type="entry name" value="TilS_N"/>
    <property type="match status" value="1"/>
</dbReference>
<evidence type="ECO:0000256" key="4">
    <source>
        <dbReference type="ARBA" id="ARBA00022840"/>
    </source>
</evidence>
<keyword evidence="3 6" id="KW-0547">Nucleotide-binding</keyword>